<proteinExistence type="predicted"/>
<organism evidence="3 4">
    <name type="scientific">Pseudoalteromonas rubra</name>
    <dbReference type="NCBI Taxonomy" id="43658"/>
    <lineage>
        <taxon>Bacteria</taxon>
        <taxon>Pseudomonadati</taxon>
        <taxon>Pseudomonadota</taxon>
        <taxon>Gammaproteobacteria</taxon>
        <taxon>Alteromonadales</taxon>
        <taxon>Pseudoalteromonadaceae</taxon>
        <taxon>Pseudoalteromonas</taxon>
    </lineage>
</organism>
<feature type="compositionally biased region" description="Low complexity" evidence="1">
    <location>
        <begin position="39"/>
        <end position="50"/>
    </location>
</feature>
<dbReference type="Pfam" id="PF08308">
    <property type="entry name" value="PEGA"/>
    <property type="match status" value="1"/>
</dbReference>
<dbReference type="AlphaFoldDB" id="A0A8T0C2I6"/>
<dbReference type="PROSITE" id="PS51257">
    <property type="entry name" value="PROKAR_LIPOPROTEIN"/>
    <property type="match status" value="1"/>
</dbReference>
<protein>
    <recommendedName>
        <fullName evidence="2">PEGA domain-containing protein</fullName>
    </recommendedName>
</protein>
<feature type="region of interest" description="Disordered" evidence="1">
    <location>
        <begin position="88"/>
        <end position="109"/>
    </location>
</feature>
<dbReference type="InterPro" id="IPR008964">
    <property type="entry name" value="Invasin/intimin_cell_adhesion"/>
</dbReference>
<dbReference type="InterPro" id="IPR013783">
    <property type="entry name" value="Ig-like_fold"/>
</dbReference>
<accession>A0A8T0C2I6</accession>
<evidence type="ECO:0000256" key="1">
    <source>
        <dbReference type="SAM" id="MobiDB-lite"/>
    </source>
</evidence>
<feature type="compositionally biased region" description="Polar residues" evidence="1">
    <location>
        <begin position="88"/>
        <end position="98"/>
    </location>
</feature>
<dbReference type="Proteomes" id="UP000016480">
    <property type="component" value="Unassembled WGS sequence"/>
</dbReference>
<dbReference type="SUPFAM" id="SSF49373">
    <property type="entry name" value="Invasin/intimin cell-adhesion fragments"/>
    <property type="match status" value="1"/>
</dbReference>
<gene>
    <name evidence="3" type="ORF">PRUB_a3368</name>
</gene>
<feature type="domain" description="PEGA" evidence="2">
    <location>
        <begin position="472"/>
        <end position="509"/>
    </location>
</feature>
<feature type="region of interest" description="Disordered" evidence="1">
    <location>
        <begin position="25"/>
        <end position="51"/>
    </location>
</feature>
<evidence type="ECO:0000313" key="4">
    <source>
        <dbReference type="Proteomes" id="UP000016480"/>
    </source>
</evidence>
<evidence type="ECO:0000259" key="2">
    <source>
        <dbReference type="Pfam" id="PF08308"/>
    </source>
</evidence>
<dbReference type="InterPro" id="IPR013229">
    <property type="entry name" value="PEGA"/>
</dbReference>
<reference evidence="3 4" key="1">
    <citation type="journal article" date="2012" name="J. Bacteriol.">
        <title>Genome sequence of the cycloprodigiosin-producing bacterial strain Pseudoalteromonas rubra ATCC 29570(T).</title>
        <authorList>
            <person name="Xie B.B."/>
            <person name="Shu Y.L."/>
            <person name="Qin Q.L."/>
            <person name="Rong J.C."/>
            <person name="Zhang X.Y."/>
            <person name="Chen X.L."/>
            <person name="Zhou B.C."/>
            <person name="Zhang Y.Z."/>
        </authorList>
    </citation>
    <scope>NUCLEOTIDE SEQUENCE [LARGE SCALE GENOMIC DNA]</scope>
    <source>
        <strain evidence="3 4">DSM 6842</strain>
    </source>
</reference>
<dbReference type="GeneID" id="61359706"/>
<evidence type="ECO:0000313" key="3">
    <source>
        <dbReference type="EMBL" id="KAF7783568.1"/>
    </source>
</evidence>
<sequence length="1078" mass="116110">MTLKTHKQLMHVAVLTALISGCGGGGDGTSAKNSDSQHTKPPSQTTPSQTGSLSITVNALETQSNTTQFQNHLSSGVVGQSDIFQDSSDAVSYPSKRQPTLAGRHAPAGEQATLKPDLDLTASQYVISGAGPENSAFSQTLTSGNNLQLDFLRFGQWDIAVEAQNAASERFAQGATAVNINVGEVTSTAIDLSLIEGTGSFTLNLEFPEASVQGEVMSAMLKPATGESISLTLQPGPVKVGFKTYIATLSDTVPSGYYTLIVTVHDQGNNGEQQHLALGVAETVQILADQTTIGQYSLTGAAGLGSVNFEFNLDLDENLPVSLIGSSQYATTFAFDSDTTIAASAGIAASDVDATNVTYVWYLNGQVVAVNTSNYTLDSRFSPFATSVNGRFIPGSYRLDVVAFNADASRSGSASFEFEVTGDPVGTQDSASVRSRVGYQVESNGISRFTALPQAQASLSGRHVDVDQLGQLSIDNVPVGEHVLNVQAPGFLPYYKRIELQSDETLTLDKINLAEAQTVGFNATQPTNINIGGDLARIDFAPNSIAYENGELYTGQVRIQYTALNPLSDQFYSTFPGEFKGQIADGSLVDIISYGVIGAELTDSNGTPLQIRNGHSADIRIKVADPATAPETMPLWRLNEETGTWTHEGNATLDGDYYVGQVGHFSWWNFDYRLDGERAGYKNMNVTVRDAAGQAIPNAEVTLTSKAGFSYQQTYTTNQQGKTSARALFTESATQIPDSLFYEISATYQDLTSGTQTLRFFPDRWSTVDQNGNEIPLNDVVLTLQQQVATFKGEAILDDTRQPLVDNGPSLIFTENTPTIKLQFANEGSGALNISEVSLVPADKYRLSSMPNWPQTLEQDESTKFNVTYLGDFSTTDNATLTVENNSLNEQINIPFAAVAVLDGLYTEIQELAAEPQYRGSIVKSSYTDQYQGGVMIYHGNGISLRESQDYISRGYMALDLSGLPKNARITRAELVFDRVNASGGVKVYISEQSQQLQPDDFNLPCDLAAPVCQLTTIEPPGGTTLNYAAPFPVSELTRLETIINSNDQLLKLMFVANEGSNGLFNVNDVRLVIEYAQ</sequence>
<dbReference type="RefSeq" id="WP_010385269.1">
    <property type="nucleotide sequence ID" value="NZ_AHCD03000043.1"/>
</dbReference>
<dbReference type="Gene3D" id="2.60.40.10">
    <property type="entry name" value="Immunoglobulins"/>
    <property type="match status" value="1"/>
</dbReference>
<dbReference type="EMBL" id="AHCD03000043">
    <property type="protein sequence ID" value="KAF7783568.1"/>
    <property type="molecule type" value="Genomic_DNA"/>
</dbReference>
<comment type="caution">
    <text evidence="3">The sequence shown here is derived from an EMBL/GenBank/DDBJ whole genome shotgun (WGS) entry which is preliminary data.</text>
</comment>
<name>A0A8T0C2I6_9GAMM</name>